<dbReference type="Proteomes" id="UP001215398">
    <property type="component" value="Unassembled WGS sequence"/>
</dbReference>
<name>A0ABT5H5D7_9BACE</name>
<evidence type="ECO:0000259" key="3">
    <source>
        <dbReference type="PROSITE" id="PS50213"/>
    </source>
</evidence>
<keyword evidence="2" id="KW-0732">Signal</keyword>
<feature type="signal peptide" evidence="2">
    <location>
        <begin position="1"/>
        <end position="22"/>
    </location>
</feature>
<comment type="caution">
    <text evidence="4">The sequence shown here is derived from an EMBL/GenBank/DDBJ whole genome shotgun (WGS) entry which is preliminary data.</text>
</comment>
<dbReference type="SUPFAM" id="SSF82153">
    <property type="entry name" value="FAS1 domain"/>
    <property type="match status" value="1"/>
</dbReference>
<feature type="domain" description="FAS1" evidence="3">
    <location>
        <begin position="45"/>
        <end position="223"/>
    </location>
</feature>
<proteinExistence type="predicted"/>
<dbReference type="Gene3D" id="2.30.180.10">
    <property type="entry name" value="FAS1 domain"/>
    <property type="match status" value="1"/>
</dbReference>
<reference evidence="4 5" key="1">
    <citation type="submission" date="2023-01" db="EMBL/GenBank/DDBJ databases">
        <title>Exploring GABA producing Bacteroides strains toward improving mental health.</title>
        <authorList>
            <person name="Yousuf B."/>
            <person name="Bouhlel N.E."/>
            <person name="Mottawea W."/>
            <person name="Hammami R."/>
        </authorList>
    </citation>
    <scope>NUCLEOTIDE SEQUENCE [LARGE SCALE GENOMIC DNA]</scope>
    <source>
        <strain evidence="4 5">UO.H1054</strain>
    </source>
</reference>
<dbReference type="RefSeq" id="WP_195532378.1">
    <property type="nucleotide sequence ID" value="NZ_JAQPYS010000033.1"/>
</dbReference>
<dbReference type="EMBL" id="JAQPYS010000033">
    <property type="protein sequence ID" value="MDC7135667.1"/>
    <property type="molecule type" value="Genomic_DNA"/>
</dbReference>
<dbReference type="InterPro" id="IPR036378">
    <property type="entry name" value="FAS1_dom_sf"/>
</dbReference>
<accession>A0ABT5H5D7</accession>
<evidence type="ECO:0000256" key="2">
    <source>
        <dbReference type="SAM" id="SignalP"/>
    </source>
</evidence>
<sequence>MKKNRKKGVVIICTLSAFFAIWSCSNDDYLIDGGTSSPYFEGTMWEYLNTEPQHERYFSKLVDVIEYAEMEDLFKKEDVTFFAPTSQTINKSMKYLSDYNYNYYGGEEVTDIRQVKKEVWKDFLSLYIVEGKYELKDLPQLDTLAITAYPGQAYRSYNGRPMNIGVDYASANGVKYAGYRMLIYSYINNWGSSVEDRDMINAKVATCNLQPYNGIVHVIRFIDHDFGFDKRLFMQKALEKGIDPVPPVEDEKSEAVANLSFTSKTE</sequence>
<dbReference type="InterPro" id="IPR000782">
    <property type="entry name" value="FAS1_domain"/>
</dbReference>
<dbReference type="Pfam" id="PF02469">
    <property type="entry name" value="Fasciclin"/>
    <property type="match status" value="1"/>
</dbReference>
<keyword evidence="5" id="KW-1185">Reference proteome</keyword>
<evidence type="ECO:0000313" key="4">
    <source>
        <dbReference type="EMBL" id="MDC7135667.1"/>
    </source>
</evidence>
<gene>
    <name evidence="4" type="ORF">PQG98_04805</name>
</gene>
<organism evidence="4 5">
    <name type="scientific">Bacteroides zhangwenhongii</name>
    <dbReference type="NCBI Taxonomy" id="2650157"/>
    <lineage>
        <taxon>Bacteria</taxon>
        <taxon>Pseudomonadati</taxon>
        <taxon>Bacteroidota</taxon>
        <taxon>Bacteroidia</taxon>
        <taxon>Bacteroidales</taxon>
        <taxon>Bacteroidaceae</taxon>
        <taxon>Bacteroides</taxon>
    </lineage>
</organism>
<protein>
    <submittedName>
        <fullName evidence="4">Fasciclin domain-containing protein</fullName>
    </submittedName>
</protein>
<evidence type="ECO:0000313" key="5">
    <source>
        <dbReference type="Proteomes" id="UP001215398"/>
    </source>
</evidence>
<dbReference type="PROSITE" id="PS50213">
    <property type="entry name" value="FAS1"/>
    <property type="match status" value="1"/>
</dbReference>
<feature type="region of interest" description="Disordered" evidence="1">
    <location>
        <begin position="244"/>
        <end position="266"/>
    </location>
</feature>
<evidence type="ECO:0000256" key="1">
    <source>
        <dbReference type="SAM" id="MobiDB-lite"/>
    </source>
</evidence>
<feature type="chain" id="PRO_5046626172" evidence="2">
    <location>
        <begin position="23"/>
        <end position="266"/>
    </location>
</feature>